<dbReference type="OrthoDB" id="9858324at2"/>
<dbReference type="EMBL" id="MVII01000019">
    <property type="protein sequence ID" value="ORB55308.1"/>
    <property type="molecule type" value="Genomic_DNA"/>
</dbReference>
<organism evidence="1 2">
    <name type="scientific">Mycobacteroides saopaulense</name>
    <dbReference type="NCBI Taxonomy" id="1578165"/>
    <lineage>
        <taxon>Bacteria</taxon>
        <taxon>Bacillati</taxon>
        <taxon>Actinomycetota</taxon>
        <taxon>Actinomycetes</taxon>
        <taxon>Mycobacteriales</taxon>
        <taxon>Mycobacteriaceae</taxon>
        <taxon>Mycobacteroides</taxon>
    </lineage>
</organism>
<gene>
    <name evidence="1" type="ORF">BST43_15710</name>
</gene>
<sequence length="95" mass="10913">MNPEPEARKWVAECQDCPTTKDEDYGHEVKATWEFPACRDGLKQAERFAVRHRALRGHNVHLMNRVTMTFNLYDNPGLQYLLGLGDAGDNIGLRR</sequence>
<evidence type="ECO:0000313" key="2">
    <source>
        <dbReference type="Proteomes" id="UP000192434"/>
    </source>
</evidence>
<name>A0A1X0J1W0_9MYCO</name>
<proteinExistence type="predicted"/>
<reference evidence="1 2" key="1">
    <citation type="submission" date="2016-12" db="EMBL/GenBank/DDBJ databases">
        <title>The new phylogeny of genus Mycobacterium.</title>
        <authorList>
            <person name="Tortoli E."/>
            <person name="Trovato A."/>
            <person name="Cirillo D.M."/>
        </authorList>
    </citation>
    <scope>NUCLEOTIDE SEQUENCE [LARGE SCALE GENOMIC DNA]</scope>
    <source>
        <strain evidence="1 2">CCUG 66554</strain>
    </source>
</reference>
<dbReference type="AlphaFoldDB" id="A0A1X0J1W0"/>
<dbReference type="Proteomes" id="UP000192434">
    <property type="component" value="Unassembled WGS sequence"/>
</dbReference>
<evidence type="ECO:0000313" key="1">
    <source>
        <dbReference type="EMBL" id="ORB55308.1"/>
    </source>
</evidence>
<dbReference type="RefSeq" id="WP_054491527.1">
    <property type="nucleotide sequence ID" value="NZ_MVII01000019.1"/>
</dbReference>
<comment type="caution">
    <text evidence="1">The sequence shown here is derived from an EMBL/GenBank/DDBJ whole genome shotgun (WGS) entry which is preliminary data.</text>
</comment>
<protein>
    <submittedName>
        <fullName evidence="1">Uncharacterized protein</fullName>
    </submittedName>
</protein>
<accession>A0A1X0J1W0</accession>